<name>A0A9P6AI92_9AGAM</name>
<evidence type="ECO:0000313" key="3">
    <source>
        <dbReference type="Proteomes" id="UP000886523"/>
    </source>
</evidence>
<evidence type="ECO:0000256" key="1">
    <source>
        <dbReference type="SAM" id="MobiDB-lite"/>
    </source>
</evidence>
<keyword evidence="3" id="KW-1185">Reference proteome</keyword>
<proteinExistence type="predicted"/>
<dbReference type="PANTHER" id="PTHR37332:SF1">
    <property type="entry name" value="ELMO DOMAIN-CONTAINING PROTEIN"/>
    <property type="match status" value="1"/>
</dbReference>
<dbReference type="PANTHER" id="PTHR37332">
    <property type="entry name" value="EXPRESSED PROTEIN"/>
    <property type="match status" value="1"/>
</dbReference>
<gene>
    <name evidence="2" type="ORF">BS47DRAFT_490625</name>
</gene>
<feature type="region of interest" description="Disordered" evidence="1">
    <location>
        <begin position="1"/>
        <end position="48"/>
    </location>
</feature>
<evidence type="ECO:0000313" key="2">
    <source>
        <dbReference type="EMBL" id="KAF9505800.1"/>
    </source>
</evidence>
<comment type="caution">
    <text evidence="2">The sequence shown here is derived from an EMBL/GenBank/DDBJ whole genome shotgun (WGS) entry which is preliminary data.</text>
</comment>
<accession>A0A9P6AI92</accession>
<dbReference type="AlphaFoldDB" id="A0A9P6AI92"/>
<dbReference type="Proteomes" id="UP000886523">
    <property type="component" value="Unassembled WGS sequence"/>
</dbReference>
<organism evidence="2 3">
    <name type="scientific">Hydnum rufescens UP504</name>
    <dbReference type="NCBI Taxonomy" id="1448309"/>
    <lineage>
        <taxon>Eukaryota</taxon>
        <taxon>Fungi</taxon>
        <taxon>Dikarya</taxon>
        <taxon>Basidiomycota</taxon>
        <taxon>Agaricomycotina</taxon>
        <taxon>Agaricomycetes</taxon>
        <taxon>Cantharellales</taxon>
        <taxon>Hydnaceae</taxon>
        <taxon>Hydnum</taxon>
    </lineage>
</organism>
<reference evidence="2" key="1">
    <citation type="journal article" date="2020" name="Nat. Commun.">
        <title>Large-scale genome sequencing of mycorrhizal fungi provides insights into the early evolution of symbiotic traits.</title>
        <authorList>
            <person name="Miyauchi S."/>
            <person name="Kiss E."/>
            <person name="Kuo A."/>
            <person name="Drula E."/>
            <person name="Kohler A."/>
            <person name="Sanchez-Garcia M."/>
            <person name="Morin E."/>
            <person name="Andreopoulos B."/>
            <person name="Barry K.W."/>
            <person name="Bonito G."/>
            <person name="Buee M."/>
            <person name="Carver A."/>
            <person name="Chen C."/>
            <person name="Cichocki N."/>
            <person name="Clum A."/>
            <person name="Culley D."/>
            <person name="Crous P.W."/>
            <person name="Fauchery L."/>
            <person name="Girlanda M."/>
            <person name="Hayes R.D."/>
            <person name="Keri Z."/>
            <person name="LaButti K."/>
            <person name="Lipzen A."/>
            <person name="Lombard V."/>
            <person name="Magnuson J."/>
            <person name="Maillard F."/>
            <person name="Murat C."/>
            <person name="Nolan M."/>
            <person name="Ohm R.A."/>
            <person name="Pangilinan J."/>
            <person name="Pereira M.F."/>
            <person name="Perotto S."/>
            <person name="Peter M."/>
            <person name="Pfister S."/>
            <person name="Riley R."/>
            <person name="Sitrit Y."/>
            <person name="Stielow J.B."/>
            <person name="Szollosi G."/>
            <person name="Zifcakova L."/>
            <person name="Stursova M."/>
            <person name="Spatafora J.W."/>
            <person name="Tedersoo L."/>
            <person name="Vaario L.M."/>
            <person name="Yamada A."/>
            <person name="Yan M."/>
            <person name="Wang P."/>
            <person name="Xu J."/>
            <person name="Bruns T."/>
            <person name="Baldrian P."/>
            <person name="Vilgalys R."/>
            <person name="Dunand C."/>
            <person name="Henrissat B."/>
            <person name="Grigoriev I.V."/>
            <person name="Hibbett D."/>
            <person name="Nagy L.G."/>
            <person name="Martin F.M."/>
        </authorList>
    </citation>
    <scope>NUCLEOTIDE SEQUENCE</scope>
    <source>
        <strain evidence="2">UP504</strain>
    </source>
</reference>
<dbReference type="EMBL" id="MU129135">
    <property type="protein sequence ID" value="KAF9505800.1"/>
    <property type="molecule type" value="Genomic_DNA"/>
</dbReference>
<sequence>MDLPSRPGMRRKSSASNLLASFQGSRSNSITNLPGSTTSTPKEWDSGSQFSEASSATALSSLPVPSSFESIRETLNRRLISLAHIRQGHEGKSYWLNTVLLSPYELDKAYNNASMRKRTYKFAVLAMSLSNLFETNLPTDFLRSLAILLNEYEQLPDENFRPKMRNIFRGTKGQKRSGQGEYADIEQSSYLVIPNMPMPLDYFQVLISFCDILIEVYHKIRQVVGSTSLSNSGMAHSVPPGSGYSISLQPAYTANDPIYSQLFPSEHHGFHTHGSESPSGLAHAAGGILSPPPTWTPSLADTIVKVDARFKKIINQLLKELDTIARTSIKAELASLDPLLRNMGMAAPSESIGGLTFDFDV</sequence>
<feature type="compositionally biased region" description="Polar residues" evidence="1">
    <location>
        <begin position="14"/>
        <end position="48"/>
    </location>
</feature>
<protein>
    <submittedName>
        <fullName evidence="2">Uncharacterized protein</fullName>
    </submittedName>
</protein>
<dbReference type="OrthoDB" id="14339at2759"/>